<protein>
    <recommendedName>
        <fullName evidence="3">CCHC-type domain-containing protein</fullName>
    </recommendedName>
</protein>
<evidence type="ECO:0000259" key="3">
    <source>
        <dbReference type="PROSITE" id="PS50158"/>
    </source>
</evidence>
<keyword evidence="1" id="KW-0863">Zinc-finger</keyword>
<organism evidence="4 5">
    <name type="scientific">Arabis nemorensis</name>
    <dbReference type="NCBI Taxonomy" id="586526"/>
    <lineage>
        <taxon>Eukaryota</taxon>
        <taxon>Viridiplantae</taxon>
        <taxon>Streptophyta</taxon>
        <taxon>Embryophyta</taxon>
        <taxon>Tracheophyta</taxon>
        <taxon>Spermatophyta</taxon>
        <taxon>Magnoliopsida</taxon>
        <taxon>eudicotyledons</taxon>
        <taxon>Gunneridae</taxon>
        <taxon>Pentapetalae</taxon>
        <taxon>rosids</taxon>
        <taxon>malvids</taxon>
        <taxon>Brassicales</taxon>
        <taxon>Brassicaceae</taxon>
        <taxon>Arabideae</taxon>
        <taxon>Arabis</taxon>
    </lineage>
</organism>
<dbReference type="Pfam" id="PF00098">
    <property type="entry name" value="zf-CCHC"/>
    <property type="match status" value="2"/>
</dbReference>
<keyword evidence="5" id="KW-1185">Reference proteome</keyword>
<accession>A0A565BU01</accession>
<dbReference type="AlphaFoldDB" id="A0A565BU01"/>
<keyword evidence="1" id="KW-0479">Metal-binding</keyword>
<dbReference type="OrthoDB" id="1113651at2759"/>
<evidence type="ECO:0000256" key="2">
    <source>
        <dbReference type="SAM" id="MobiDB-lite"/>
    </source>
</evidence>
<feature type="compositionally biased region" description="Basic and acidic residues" evidence="2">
    <location>
        <begin position="49"/>
        <end position="63"/>
    </location>
</feature>
<dbReference type="SUPFAM" id="SSF57756">
    <property type="entry name" value="Retrovirus zinc finger-like domains"/>
    <property type="match status" value="1"/>
</dbReference>
<dbReference type="Proteomes" id="UP000489600">
    <property type="component" value="Unassembled WGS sequence"/>
</dbReference>
<comment type="caution">
    <text evidence="4">The sequence shown here is derived from an EMBL/GenBank/DDBJ whole genome shotgun (WGS) entry which is preliminary data.</text>
</comment>
<keyword evidence="1" id="KW-0862">Zinc</keyword>
<dbReference type="Gene3D" id="4.10.60.10">
    <property type="entry name" value="Zinc finger, CCHC-type"/>
    <property type="match status" value="1"/>
</dbReference>
<evidence type="ECO:0000256" key="1">
    <source>
        <dbReference type="PROSITE-ProRule" id="PRU00047"/>
    </source>
</evidence>
<feature type="domain" description="CCHC-type" evidence="3">
    <location>
        <begin position="105"/>
        <end position="119"/>
    </location>
</feature>
<name>A0A565BU01_9BRAS</name>
<dbReference type="GO" id="GO:0008270">
    <property type="term" value="F:zinc ion binding"/>
    <property type="evidence" value="ECO:0007669"/>
    <property type="project" value="UniProtKB-KW"/>
</dbReference>
<dbReference type="InterPro" id="IPR036875">
    <property type="entry name" value="Znf_CCHC_sf"/>
</dbReference>
<dbReference type="GO" id="GO:0003676">
    <property type="term" value="F:nucleic acid binding"/>
    <property type="evidence" value="ECO:0007669"/>
    <property type="project" value="InterPro"/>
</dbReference>
<feature type="domain" description="CCHC-type" evidence="3">
    <location>
        <begin position="85"/>
        <end position="100"/>
    </location>
</feature>
<dbReference type="SMART" id="SM00343">
    <property type="entry name" value="ZnF_C2HC"/>
    <property type="match status" value="2"/>
</dbReference>
<dbReference type="InterPro" id="IPR001878">
    <property type="entry name" value="Znf_CCHC"/>
</dbReference>
<reference evidence="4" key="1">
    <citation type="submission" date="2019-07" db="EMBL/GenBank/DDBJ databases">
        <authorList>
            <person name="Dittberner H."/>
        </authorList>
    </citation>
    <scope>NUCLEOTIDE SEQUENCE [LARGE SCALE GENOMIC DNA]</scope>
</reference>
<evidence type="ECO:0000313" key="5">
    <source>
        <dbReference type="Proteomes" id="UP000489600"/>
    </source>
</evidence>
<sequence>MVEGLRQVFGQQPPPAGMAGNMPERNIEDENKLLKCASQKTLKAVEPSRQQHDNRGSTSGKDKGVLCTRCGKSHGGPCMNSTGLCFNCGQPGHTKATCRKFMGTCHKCGKVGHRAMDCRVR</sequence>
<evidence type="ECO:0000313" key="4">
    <source>
        <dbReference type="EMBL" id="VVB04857.1"/>
    </source>
</evidence>
<dbReference type="EMBL" id="CABITT030000005">
    <property type="protein sequence ID" value="VVB04857.1"/>
    <property type="molecule type" value="Genomic_DNA"/>
</dbReference>
<dbReference type="PROSITE" id="PS50158">
    <property type="entry name" value="ZF_CCHC"/>
    <property type="match status" value="2"/>
</dbReference>
<feature type="region of interest" description="Disordered" evidence="2">
    <location>
        <begin position="1"/>
        <end position="63"/>
    </location>
</feature>
<gene>
    <name evidence="4" type="ORF">ANE_LOCUS15301</name>
</gene>
<proteinExistence type="predicted"/>